<dbReference type="Proteomes" id="UP001497453">
    <property type="component" value="Chromosome 4"/>
</dbReference>
<comment type="similarity">
    <text evidence="4">Belongs to the flavoredoxin family.</text>
</comment>
<evidence type="ECO:0000256" key="1">
    <source>
        <dbReference type="ARBA" id="ARBA00001917"/>
    </source>
</evidence>
<gene>
    <name evidence="6" type="ORF">GFSPODELE1_LOCUS6363</name>
</gene>
<dbReference type="PANTHER" id="PTHR33798">
    <property type="entry name" value="FLAVOPROTEIN OXYGENASE"/>
    <property type="match status" value="1"/>
</dbReference>
<feature type="domain" description="Flavin reductase like" evidence="5">
    <location>
        <begin position="95"/>
        <end position="255"/>
    </location>
</feature>
<evidence type="ECO:0000313" key="6">
    <source>
        <dbReference type="EMBL" id="CAL1707431.1"/>
    </source>
</evidence>
<dbReference type="SMART" id="SM00903">
    <property type="entry name" value="Flavin_Reduct"/>
    <property type="match status" value="1"/>
</dbReference>
<proteinExistence type="inferred from homology"/>
<dbReference type="InterPro" id="IPR012349">
    <property type="entry name" value="Split_barrel_FMN-bd"/>
</dbReference>
<dbReference type="Pfam" id="PF01613">
    <property type="entry name" value="Flavin_Reduct"/>
    <property type="match status" value="1"/>
</dbReference>
<evidence type="ECO:0000256" key="2">
    <source>
        <dbReference type="ARBA" id="ARBA00022630"/>
    </source>
</evidence>
<keyword evidence="3" id="KW-0288">FMN</keyword>
<evidence type="ECO:0000256" key="4">
    <source>
        <dbReference type="ARBA" id="ARBA00038054"/>
    </source>
</evidence>
<accession>A0ABP1DHW1</accession>
<organism evidence="6 7">
    <name type="scientific">Somion occarium</name>
    <dbReference type="NCBI Taxonomy" id="3059160"/>
    <lineage>
        <taxon>Eukaryota</taxon>
        <taxon>Fungi</taxon>
        <taxon>Dikarya</taxon>
        <taxon>Basidiomycota</taxon>
        <taxon>Agaricomycotina</taxon>
        <taxon>Agaricomycetes</taxon>
        <taxon>Polyporales</taxon>
        <taxon>Cerrenaceae</taxon>
        <taxon>Somion</taxon>
    </lineage>
</organism>
<comment type="cofactor">
    <cofactor evidence="1">
        <name>FMN</name>
        <dbReference type="ChEBI" id="CHEBI:58210"/>
    </cofactor>
</comment>
<keyword evidence="7" id="KW-1185">Reference proteome</keyword>
<reference evidence="7" key="1">
    <citation type="submission" date="2024-04" db="EMBL/GenBank/DDBJ databases">
        <authorList>
            <person name="Shaw F."/>
            <person name="Minotto A."/>
        </authorList>
    </citation>
    <scope>NUCLEOTIDE SEQUENCE [LARGE SCALE GENOMIC DNA]</scope>
</reference>
<name>A0ABP1DHW1_9APHY</name>
<evidence type="ECO:0000256" key="3">
    <source>
        <dbReference type="ARBA" id="ARBA00022643"/>
    </source>
</evidence>
<dbReference type="PANTHER" id="PTHR33798:SF5">
    <property type="entry name" value="FLAVIN REDUCTASE LIKE DOMAIN-CONTAINING PROTEIN"/>
    <property type="match status" value="1"/>
</dbReference>
<evidence type="ECO:0000259" key="5">
    <source>
        <dbReference type="SMART" id="SM00903"/>
    </source>
</evidence>
<dbReference type="Gene3D" id="2.30.110.10">
    <property type="entry name" value="Electron Transport, Fmn-binding Protein, Chain A"/>
    <property type="match status" value="1"/>
</dbReference>
<dbReference type="EMBL" id="OZ037947">
    <property type="protein sequence ID" value="CAL1707431.1"/>
    <property type="molecule type" value="Genomic_DNA"/>
</dbReference>
<keyword evidence="2" id="KW-0285">Flavoprotein</keyword>
<evidence type="ECO:0000313" key="7">
    <source>
        <dbReference type="Proteomes" id="UP001497453"/>
    </source>
</evidence>
<protein>
    <recommendedName>
        <fullName evidence="5">Flavin reductase like domain-containing protein</fullName>
    </recommendedName>
</protein>
<dbReference type="SUPFAM" id="SSF50475">
    <property type="entry name" value="FMN-binding split barrel"/>
    <property type="match status" value="1"/>
</dbReference>
<sequence>MLGGIYKHSRLHFRLLYVTRRSFSVVSACLSSRPPFNAAPIFKLSEPPNPQWKLGQGMLENSPLTKQWKADEEQGWKTWDTKSTSGRDVYRLLTSAVTPRPIAFISSLSADGIPNLAPMSYFNLVSHSPPLLSVSLTLSPRKPKDTRENIKATREFTVNIISEPFVEAANVCSIEAPSDVDEWKVSGLTPEPSVSVGPARVRESAVNLECELFDSIDISPNATEPPSTTLILGLIKYIHVRNAVLVEDKETVDAAKLRPVARLGGDSYARLGEGFDLSRPSWRALKDTVEKFTKGN</sequence>
<dbReference type="InterPro" id="IPR002563">
    <property type="entry name" value="Flavin_Rdtase-like_dom"/>
</dbReference>